<proteinExistence type="inferred from homology"/>
<evidence type="ECO:0000256" key="7">
    <source>
        <dbReference type="ARBA" id="ARBA00023098"/>
    </source>
</evidence>
<reference evidence="12 13" key="1">
    <citation type="submission" date="2015-09" db="EMBL/GenBank/DDBJ databases">
        <title>Draft genome of the parasitic nematode Teladorsagia circumcincta isolate WARC Sus (inbred).</title>
        <authorList>
            <person name="Mitreva M."/>
        </authorList>
    </citation>
    <scope>NUCLEOTIDE SEQUENCE [LARGE SCALE GENOMIC DNA]</scope>
    <source>
        <strain evidence="12 13">S</strain>
    </source>
</reference>
<gene>
    <name evidence="12" type="ORF">TELCIR_00791</name>
</gene>
<accession>A0A2G9V3Q3</accession>
<evidence type="ECO:0000256" key="1">
    <source>
        <dbReference type="ARBA" id="ARBA00004496"/>
    </source>
</evidence>
<dbReference type="Gene3D" id="3.40.50.1820">
    <property type="entry name" value="alpha/beta hydrolase"/>
    <property type="match status" value="1"/>
</dbReference>
<comment type="similarity">
    <text evidence="2">Belongs to the AB hydrolase superfamily. AB hydrolase 2 family.</text>
</comment>
<dbReference type="PANTHER" id="PTHR10655:SF68">
    <property type="entry name" value="PALMITOYL-PROTEIN HYDROLASE"/>
    <property type="match status" value="1"/>
</dbReference>
<dbReference type="InterPro" id="IPR003140">
    <property type="entry name" value="PLipase/COase/thioEstase"/>
</dbReference>
<dbReference type="InterPro" id="IPR029058">
    <property type="entry name" value="AB_hydrolase_fold"/>
</dbReference>
<comment type="catalytic activity">
    <reaction evidence="9">
        <text>S-hexadecanoyl-L-cysteinyl-[protein] + H2O = L-cysteinyl-[protein] + hexadecanoate + H(+)</text>
        <dbReference type="Rhea" id="RHEA:19233"/>
        <dbReference type="Rhea" id="RHEA-COMP:10131"/>
        <dbReference type="Rhea" id="RHEA-COMP:11032"/>
        <dbReference type="ChEBI" id="CHEBI:7896"/>
        <dbReference type="ChEBI" id="CHEBI:15377"/>
        <dbReference type="ChEBI" id="CHEBI:15378"/>
        <dbReference type="ChEBI" id="CHEBI:29950"/>
        <dbReference type="ChEBI" id="CHEBI:74151"/>
        <dbReference type="EC" id="3.1.2.22"/>
    </reaction>
</comment>
<evidence type="ECO:0000259" key="11">
    <source>
        <dbReference type="Pfam" id="PF02230"/>
    </source>
</evidence>
<dbReference type="GO" id="GO:0008474">
    <property type="term" value="F:palmitoyl-(protein) hydrolase activity"/>
    <property type="evidence" value="ECO:0007669"/>
    <property type="project" value="UniProtKB-EC"/>
</dbReference>
<evidence type="ECO:0000256" key="10">
    <source>
        <dbReference type="ARBA" id="ARBA00048656"/>
    </source>
</evidence>
<evidence type="ECO:0000256" key="3">
    <source>
        <dbReference type="ARBA" id="ARBA00012423"/>
    </source>
</evidence>
<sequence length="322" mass="34805">MEGSELYLRKADTGNIPGTALLTGALVDTKIFVQRYTAQQTLNAFSTMAKQYATIQECQTADHTCGPPACECRPGFVRNNGKCVRPQVCPKALRTASEPMNQPTPPPVIINPKKNHTSTVIFLHGLGDSGDGWADVFANEIRNDNTKYIHPSSASRPVTLNMGLSIPAWFDLYGLDANAREDSVGIAQAARLVHGMIDAEMATGIPSKKIILGGFSMGGALALYAGLTYPHKLAGIVGLSSFLIQKDKLPGNHTANKETPIFLGHGANDFIVPLSLGQLAEKHLKVFNPNVRLHVYDGMAHSSSAEELSDLKKFIDERINCH</sequence>
<evidence type="ECO:0000256" key="4">
    <source>
        <dbReference type="ARBA" id="ARBA00022490"/>
    </source>
</evidence>
<evidence type="ECO:0000256" key="8">
    <source>
        <dbReference type="ARBA" id="ARBA00031195"/>
    </source>
</evidence>
<dbReference type="GO" id="GO:0052689">
    <property type="term" value="F:carboxylic ester hydrolase activity"/>
    <property type="evidence" value="ECO:0007669"/>
    <property type="project" value="TreeGrafter"/>
</dbReference>
<keyword evidence="5" id="KW-0378">Hydrolase</keyword>
<dbReference type="EMBL" id="KZ345010">
    <property type="protein sequence ID" value="PIO77141.1"/>
    <property type="molecule type" value="Genomic_DNA"/>
</dbReference>
<organism evidence="12 13">
    <name type="scientific">Teladorsagia circumcincta</name>
    <name type="common">Brown stomach worm</name>
    <name type="synonym">Ostertagia circumcincta</name>
    <dbReference type="NCBI Taxonomy" id="45464"/>
    <lineage>
        <taxon>Eukaryota</taxon>
        <taxon>Metazoa</taxon>
        <taxon>Ecdysozoa</taxon>
        <taxon>Nematoda</taxon>
        <taxon>Chromadorea</taxon>
        <taxon>Rhabditida</taxon>
        <taxon>Rhabditina</taxon>
        <taxon>Rhabditomorpha</taxon>
        <taxon>Strongyloidea</taxon>
        <taxon>Trichostrongylidae</taxon>
        <taxon>Teladorsagia</taxon>
    </lineage>
</organism>
<dbReference type="PANTHER" id="PTHR10655">
    <property type="entry name" value="LYSOPHOSPHOLIPASE-RELATED"/>
    <property type="match status" value="1"/>
</dbReference>
<dbReference type="InterPro" id="IPR050565">
    <property type="entry name" value="LYPA1-2/EST-like"/>
</dbReference>
<evidence type="ECO:0000256" key="6">
    <source>
        <dbReference type="ARBA" id="ARBA00022832"/>
    </source>
</evidence>
<keyword evidence="7" id="KW-0443">Lipid metabolism</keyword>
<protein>
    <recommendedName>
        <fullName evidence="3">palmitoyl-protein hydrolase</fullName>
        <ecNumber evidence="3">3.1.2.22</ecNumber>
    </recommendedName>
    <alternativeName>
        <fullName evidence="8">Palmitoyl-protein hydrolase</fullName>
    </alternativeName>
</protein>
<dbReference type="Proteomes" id="UP000230423">
    <property type="component" value="Unassembled WGS sequence"/>
</dbReference>
<dbReference type="EC" id="3.1.2.22" evidence="3"/>
<name>A0A2G9V3Q3_TELCI</name>
<evidence type="ECO:0000256" key="9">
    <source>
        <dbReference type="ARBA" id="ARBA00047337"/>
    </source>
</evidence>
<dbReference type="Gene3D" id="2.10.25.10">
    <property type="entry name" value="Laminin"/>
    <property type="match status" value="1"/>
</dbReference>
<evidence type="ECO:0000313" key="12">
    <source>
        <dbReference type="EMBL" id="PIO77141.1"/>
    </source>
</evidence>
<dbReference type="OrthoDB" id="2418081at2759"/>
<dbReference type="CDD" id="cd19941">
    <property type="entry name" value="TIL"/>
    <property type="match status" value="1"/>
</dbReference>
<evidence type="ECO:0000256" key="5">
    <source>
        <dbReference type="ARBA" id="ARBA00022801"/>
    </source>
</evidence>
<comment type="catalytic activity">
    <reaction evidence="10">
        <text>1-hexadecanoyl-sn-glycero-3-phosphocholine + H2O = sn-glycerol 3-phosphocholine + hexadecanoate + H(+)</text>
        <dbReference type="Rhea" id="RHEA:40435"/>
        <dbReference type="ChEBI" id="CHEBI:7896"/>
        <dbReference type="ChEBI" id="CHEBI:15377"/>
        <dbReference type="ChEBI" id="CHEBI:15378"/>
        <dbReference type="ChEBI" id="CHEBI:16870"/>
        <dbReference type="ChEBI" id="CHEBI:72998"/>
    </reaction>
    <physiologicalReaction direction="left-to-right" evidence="10">
        <dbReference type="Rhea" id="RHEA:40436"/>
    </physiologicalReaction>
</comment>
<comment type="subcellular location">
    <subcellularLocation>
        <location evidence="1">Cytoplasm</location>
    </subcellularLocation>
</comment>
<keyword evidence="6" id="KW-0276">Fatty acid metabolism</keyword>
<evidence type="ECO:0000256" key="2">
    <source>
        <dbReference type="ARBA" id="ARBA00006499"/>
    </source>
</evidence>
<dbReference type="SUPFAM" id="SSF53474">
    <property type="entry name" value="alpha/beta-Hydrolases"/>
    <property type="match status" value="1"/>
</dbReference>
<evidence type="ECO:0000313" key="13">
    <source>
        <dbReference type="Proteomes" id="UP000230423"/>
    </source>
</evidence>
<keyword evidence="4" id="KW-0963">Cytoplasm</keyword>
<dbReference type="Pfam" id="PF02230">
    <property type="entry name" value="Abhydrolase_2"/>
    <property type="match status" value="1"/>
</dbReference>
<dbReference type="AlphaFoldDB" id="A0A2G9V3Q3"/>
<dbReference type="GO" id="GO:0005737">
    <property type="term" value="C:cytoplasm"/>
    <property type="evidence" value="ECO:0007669"/>
    <property type="project" value="UniProtKB-SubCell"/>
</dbReference>
<dbReference type="FunFam" id="3.40.50.1820:FF:000010">
    <property type="entry name" value="Acyl-protein thioesterase 2"/>
    <property type="match status" value="1"/>
</dbReference>
<keyword evidence="13" id="KW-1185">Reference proteome</keyword>
<dbReference type="GO" id="GO:0006631">
    <property type="term" value="P:fatty acid metabolic process"/>
    <property type="evidence" value="ECO:0007669"/>
    <property type="project" value="UniProtKB-KW"/>
</dbReference>
<feature type="domain" description="Phospholipase/carboxylesterase/thioesterase" evidence="11">
    <location>
        <begin position="107"/>
        <end position="317"/>
    </location>
</feature>